<dbReference type="EMBL" id="JACHDB010000001">
    <property type="protein sequence ID" value="MBB5432484.1"/>
    <property type="molecule type" value="Genomic_DNA"/>
</dbReference>
<name>A0A7W8QLJ5_9ACTN</name>
<dbReference type="Proteomes" id="UP000572635">
    <property type="component" value="Unassembled WGS sequence"/>
</dbReference>
<comment type="similarity">
    <text evidence="1">Belongs to the LytR/CpsA/Psr (LCP) family.</text>
</comment>
<reference evidence="3 4" key="1">
    <citation type="submission" date="2020-08" db="EMBL/GenBank/DDBJ databases">
        <title>Sequencing the genomes of 1000 actinobacteria strains.</title>
        <authorList>
            <person name="Klenk H.-P."/>
        </authorList>
    </citation>
    <scope>NUCLEOTIDE SEQUENCE [LARGE SCALE GENOMIC DNA]</scope>
    <source>
        <strain evidence="3 4">DSM 44551</strain>
    </source>
</reference>
<sequence>MARSRRGRRRGLLALGFTGCCALLVAVLLAALAWRLDTYDRNIERLGGAVPEEQGRPDDDPGENWLLIGSDMRGDSTPGRWRSGEAHADVIMLLHVPEEEDRAYVVAIPRDSWVEIPGHGRDKIAEALGLGGPRLLTEAVEEMSGVRVDHFAAVDFAGFEEMTDALGGVTIDLPHDVYDQTNGWYWEAGENHMDGAEALRFVRERKGLGGSDTDRIKRQQVFLRAMAEKAAGEEIRGDPRRLDAFLLAASGAVAVDEDTTMDMMRALAVRLVGIGAENTAFMSLPVQETGWEGERNVVYLDEEVADGVFERIRDGGLADYMDERELEHEADRIEVDPSMGG</sequence>
<evidence type="ECO:0000259" key="2">
    <source>
        <dbReference type="Pfam" id="PF03816"/>
    </source>
</evidence>
<proteinExistence type="inferred from homology"/>
<dbReference type="RefSeq" id="WP_184392047.1">
    <property type="nucleotide sequence ID" value="NZ_BAAAJD010000043.1"/>
</dbReference>
<evidence type="ECO:0000256" key="1">
    <source>
        <dbReference type="ARBA" id="ARBA00006068"/>
    </source>
</evidence>
<gene>
    <name evidence="3" type="ORF">HDA36_002568</name>
</gene>
<dbReference type="PANTHER" id="PTHR33392">
    <property type="entry name" value="POLYISOPRENYL-TEICHOIC ACID--PEPTIDOGLYCAN TEICHOIC ACID TRANSFERASE TAGU"/>
    <property type="match status" value="1"/>
</dbReference>
<dbReference type="PANTHER" id="PTHR33392:SF6">
    <property type="entry name" value="POLYISOPRENYL-TEICHOIC ACID--PEPTIDOGLYCAN TEICHOIC ACID TRANSFERASE TAGU"/>
    <property type="match status" value="1"/>
</dbReference>
<evidence type="ECO:0000313" key="3">
    <source>
        <dbReference type="EMBL" id="MBB5432484.1"/>
    </source>
</evidence>
<comment type="caution">
    <text evidence="3">The sequence shown here is derived from an EMBL/GenBank/DDBJ whole genome shotgun (WGS) entry which is preliminary data.</text>
</comment>
<dbReference type="InterPro" id="IPR004474">
    <property type="entry name" value="LytR_CpsA_psr"/>
</dbReference>
<dbReference type="InterPro" id="IPR050922">
    <property type="entry name" value="LytR/CpsA/Psr_CW_biosynth"/>
</dbReference>
<accession>A0A7W8QLJ5</accession>
<keyword evidence="4" id="KW-1185">Reference proteome</keyword>
<dbReference type="AlphaFoldDB" id="A0A7W8QLJ5"/>
<organism evidence="3 4">
    <name type="scientific">Nocardiopsis composta</name>
    <dbReference type="NCBI Taxonomy" id="157465"/>
    <lineage>
        <taxon>Bacteria</taxon>
        <taxon>Bacillati</taxon>
        <taxon>Actinomycetota</taxon>
        <taxon>Actinomycetes</taxon>
        <taxon>Streptosporangiales</taxon>
        <taxon>Nocardiopsidaceae</taxon>
        <taxon>Nocardiopsis</taxon>
    </lineage>
</organism>
<dbReference type="NCBIfam" id="TIGR00350">
    <property type="entry name" value="lytR_cpsA_psr"/>
    <property type="match status" value="1"/>
</dbReference>
<evidence type="ECO:0000313" key="4">
    <source>
        <dbReference type="Proteomes" id="UP000572635"/>
    </source>
</evidence>
<feature type="domain" description="Cell envelope-related transcriptional attenuator" evidence="2">
    <location>
        <begin position="87"/>
        <end position="230"/>
    </location>
</feature>
<dbReference type="Gene3D" id="3.40.630.190">
    <property type="entry name" value="LCP protein"/>
    <property type="match status" value="1"/>
</dbReference>
<protein>
    <submittedName>
        <fullName evidence="3">LCP family protein required for cell wall assembly</fullName>
    </submittedName>
</protein>
<dbReference type="Pfam" id="PF03816">
    <property type="entry name" value="LytR_cpsA_psr"/>
    <property type="match status" value="1"/>
</dbReference>